<dbReference type="GeneID" id="2899367"/>
<evidence type="ECO:0000256" key="9">
    <source>
        <dbReference type="ARBA" id="ARBA00023201"/>
    </source>
</evidence>
<dbReference type="Pfam" id="PF00999">
    <property type="entry name" value="Na_H_Exchanger"/>
    <property type="match status" value="2"/>
</dbReference>
<dbReference type="InterPro" id="IPR038770">
    <property type="entry name" value="Na+/solute_symporter_sf"/>
</dbReference>
<protein>
    <submittedName>
        <fullName evidence="12">DEHA2A14718p</fullName>
    </submittedName>
</protein>
<comment type="subcellular location">
    <subcellularLocation>
        <location evidence="1">Membrane</location>
        <topology evidence="1">Multi-pass membrane protein</topology>
    </subcellularLocation>
</comment>
<keyword evidence="8 10" id="KW-0472">Membrane</keyword>
<evidence type="ECO:0000313" key="12">
    <source>
        <dbReference type="EMBL" id="CAG84944.1"/>
    </source>
</evidence>
<dbReference type="Proteomes" id="UP000000599">
    <property type="component" value="Chromosome A"/>
</dbReference>
<keyword evidence="9" id="KW-0739">Sodium transport</keyword>
<feature type="transmembrane region" description="Helical" evidence="10">
    <location>
        <begin position="195"/>
        <end position="220"/>
    </location>
</feature>
<reference evidence="12 13" key="1">
    <citation type="journal article" date="2004" name="Nature">
        <title>Genome evolution in yeasts.</title>
        <authorList>
            <consortium name="Genolevures"/>
            <person name="Dujon B."/>
            <person name="Sherman D."/>
            <person name="Fischer G."/>
            <person name="Durrens P."/>
            <person name="Casaregola S."/>
            <person name="Lafontaine I."/>
            <person name="de Montigny J."/>
            <person name="Marck C."/>
            <person name="Neuveglise C."/>
            <person name="Talla E."/>
            <person name="Goffard N."/>
            <person name="Frangeul L."/>
            <person name="Aigle M."/>
            <person name="Anthouard V."/>
            <person name="Babour A."/>
            <person name="Barbe V."/>
            <person name="Barnay S."/>
            <person name="Blanchin S."/>
            <person name="Beckerich J.M."/>
            <person name="Beyne E."/>
            <person name="Bleykasten C."/>
            <person name="Boisrame A."/>
            <person name="Boyer J."/>
            <person name="Cattolico L."/>
            <person name="Confanioleri F."/>
            <person name="de Daruvar A."/>
            <person name="Despons L."/>
            <person name="Fabre E."/>
            <person name="Fairhead C."/>
            <person name="Ferry-Dumazet H."/>
            <person name="Groppi A."/>
            <person name="Hantraye F."/>
            <person name="Hennequin C."/>
            <person name="Jauniaux N."/>
            <person name="Joyet P."/>
            <person name="Kachouri R."/>
            <person name="Kerrest A."/>
            <person name="Koszul R."/>
            <person name="Lemaire M."/>
            <person name="Lesur I."/>
            <person name="Ma L."/>
            <person name="Muller H."/>
            <person name="Nicaud J.M."/>
            <person name="Nikolski M."/>
            <person name="Oztas S."/>
            <person name="Ozier-Kalogeropoulos O."/>
            <person name="Pellenz S."/>
            <person name="Potier S."/>
            <person name="Richard G.F."/>
            <person name="Straub M.L."/>
            <person name="Suleau A."/>
            <person name="Swennene D."/>
            <person name="Tekaia F."/>
            <person name="Wesolowski-Louvel M."/>
            <person name="Westhof E."/>
            <person name="Wirth B."/>
            <person name="Zeniou-Meyer M."/>
            <person name="Zivanovic I."/>
            <person name="Bolotin-Fukuhara M."/>
            <person name="Thierry A."/>
            <person name="Bouchier C."/>
            <person name="Caudron B."/>
            <person name="Scarpelli C."/>
            <person name="Gaillardin C."/>
            <person name="Weissenbach J."/>
            <person name="Wincker P."/>
            <person name="Souciet J.L."/>
        </authorList>
    </citation>
    <scope>NUCLEOTIDE SEQUENCE [LARGE SCALE GENOMIC DNA]</scope>
    <source>
        <strain evidence="13">ATCC 36239 / CBS 767 / BCRC 21394 / JCM 1990 / NBRC 0083 / IGC 2968</strain>
    </source>
</reference>
<dbReference type="EMBL" id="CR382133">
    <property type="protein sequence ID" value="CAG84944.1"/>
    <property type="molecule type" value="Genomic_DNA"/>
</dbReference>
<keyword evidence="5 10" id="KW-1133">Transmembrane helix</keyword>
<dbReference type="PANTHER" id="PTHR43562:SF3">
    <property type="entry name" value="SODIUM ION_PROTON EXCHANGER (EUROFUNG)"/>
    <property type="match status" value="1"/>
</dbReference>
<keyword evidence="13" id="KW-1185">Reference proteome</keyword>
<evidence type="ECO:0000259" key="11">
    <source>
        <dbReference type="Pfam" id="PF00999"/>
    </source>
</evidence>
<dbReference type="AlphaFoldDB" id="Q6BXV4"/>
<gene>
    <name evidence="12" type="ordered locus">DEHA2A14718g</name>
</gene>
<feature type="transmembrane region" description="Helical" evidence="10">
    <location>
        <begin position="70"/>
        <end position="91"/>
    </location>
</feature>
<dbReference type="VEuPathDB" id="FungiDB:DEHA2A14718g"/>
<dbReference type="HOGENOM" id="CLU_024407_1_0_1"/>
<proteinExistence type="predicted"/>
<name>Q6BXV4_DEBHA</name>
<feature type="transmembrane region" description="Helical" evidence="10">
    <location>
        <begin position="36"/>
        <end position="54"/>
    </location>
</feature>
<sequence length="495" mass="54296">MTPTYLPFEEPGAITLLIYSSFLLFLNGLNYILNRFIFCGLVGQILLGVCYGVPGTNWLSKHSQETFMELGYIGLLLMVYEGGLSTSFNVLKANFHIALLVAFTGVSLPIALSFSILGYSNATPVAAFAAGAALSSTSLGASFTILLTSGFKQSRVGIILTSAAVLDDIFGLVMIKIISNLGDGSFNAISVIRPVFVSIALIVIVGVIVKFLMLPFALWFRKQKRSFPRILRILSMTKNYYFVLHTIVLIGLITGATYAGASNLTAAYVFGAALSWLDETLISVEFDTEAQEEKSNFNQDSIINNLESPITEFSNDNNGKEEFEIYDQELGFTGSKVFDEFYSQVVNKILQPIFFASIGFSIPITQMFIGRLIWKGFIYALLMIVSKFACGLWLIRFKKDENNNFSIQNTYPTSMLGLAMVARGEIGFLISSLAEAKGVFSPNGEPKEGSSSDVYIIVTWAIVLCTFLGPVSVGLLVRRIKKLVSLDKHPLGIWG</sequence>
<dbReference type="PANTHER" id="PTHR43562">
    <property type="entry name" value="NAPA-TYPE SODIUM/HYDROGEN ANTIPORTER"/>
    <property type="match status" value="1"/>
</dbReference>
<dbReference type="GO" id="GO:0015297">
    <property type="term" value="F:antiporter activity"/>
    <property type="evidence" value="ECO:0007669"/>
    <property type="project" value="UniProtKB-KW"/>
</dbReference>
<dbReference type="InterPro" id="IPR006153">
    <property type="entry name" value="Cation/H_exchanger_TM"/>
</dbReference>
<accession>Q6BXV4</accession>
<dbReference type="GO" id="GO:0016020">
    <property type="term" value="C:membrane"/>
    <property type="evidence" value="ECO:0007669"/>
    <property type="project" value="UniProtKB-SubCell"/>
</dbReference>
<feature type="transmembrane region" description="Helical" evidence="10">
    <location>
        <begin position="240"/>
        <end position="259"/>
    </location>
</feature>
<keyword evidence="3" id="KW-0050">Antiport</keyword>
<dbReference type="KEGG" id="dha:DEHA2A14718g"/>
<evidence type="ECO:0000256" key="10">
    <source>
        <dbReference type="SAM" id="Phobius"/>
    </source>
</evidence>
<organism evidence="12 13">
    <name type="scientific">Debaryomyces hansenii (strain ATCC 36239 / CBS 767 / BCRC 21394 / JCM 1990 / NBRC 0083 / IGC 2968)</name>
    <name type="common">Yeast</name>
    <name type="synonym">Torulaspora hansenii</name>
    <dbReference type="NCBI Taxonomy" id="284592"/>
    <lineage>
        <taxon>Eukaryota</taxon>
        <taxon>Fungi</taxon>
        <taxon>Dikarya</taxon>
        <taxon>Ascomycota</taxon>
        <taxon>Saccharomycotina</taxon>
        <taxon>Pichiomycetes</taxon>
        <taxon>Debaryomycetaceae</taxon>
        <taxon>Debaryomyces</taxon>
    </lineage>
</organism>
<dbReference type="RefSeq" id="XP_456965.1">
    <property type="nucleotide sequence ID" value="XM_456965.1"/>
</dbReference>
<evidence type="ECO:0000256" key="5">
    <source>
        <dbReference type="ARBA" id="ARBA00022989"/>
    </source>
</evidence>
<dbReference type="GO" id="GO:1902600">
    <property type="term" value="P:proton transmembrane transport"/>
    <property type="evidence" value="ECO:0007669"/>
    <property type="project" value="InterPro"/>
</dbReference>
<evidence type="ECO:0000256" key="1">
    <source>
        <dbReference type="ARBA" id="ARBA00004141"/>
    </source>
</evidence>
<feature type="transmembrane region" description="Helical" evidence="10">
    <location>
        <begin position="156"/>
        <end position="175"/>
    </location>
</feature>
<dbReference type="Gene3D" id="1.20.1530.20">
    <property type="match status" value="2"/>
</dbReference>
<evidence type="ECO:0000256" key="3">
    <source>
        <dbReference type="ARBA" id="ARBA00022449"/>
    </source>
</evidence>
<dbReference type="InParanoid" id="Q6BXV4"/>
<feature type="domain" description="Cation/H+ exchanger transmembrane" evidence="11">
    <location>
        <begin position="345"/>
        <end position="478"/>
    </location>
</feature>
<dbReference type="OrthoDB" id="1288932at2759"/>
<feature type="transmembrane region" description="Helical" evidence="10">
    <location>
        <begin position="376"/>
        <end position="395"/>
    </location>
</feature>
<feature type="transmembrane region" description="Helical" evidence="10">
    <location>
        <begin position="454"/>
        <end position="477"/>
    </location>
</feature>
<dbReference type="GO" id="GO:0006814">
    <property type="term" value="P:sodium ion transport"/>
    <property type="evidence" value="ECO:0007669"/>
    <property type="project" value="UniProtKB-KW"/>
</dbReference>
<feature type="transmembrane region" description="Helical" evidence="10">
    <location>
        <begin position="349"/>
        <end position="370"/>
    </location>
</feature>
<dbReference type="eggNOG" id="ENOG502QU6S">
    <property type="taxonomic scope" value="Eukaryota"/>
</dbReference>
<keyword evidence="6" id="KW-0915">Sodium</keyword>
<evidence type="ECO:0000313" key="13">
    <source>
        <dbReference type="Proteomes" id="UP000000599"/>
    </source>
</evidence>
<evidence type="ECO:0000256" key="6">
    <source>
        <dbReference type="ARBA" id="ARBA00023053"/>
    </source>
</evidence>
<evidence type="ECO:0000256" key="2">
    <source>
        <dbReference type="ARBA" id="ARBA00022448"/>
    </source>
</evidence>
<evidence type="ECO:0000256" key="4">
    <source>
        <dbReference type="ARBA" id="ARBA00022692"/>
    </source>
</evidence>
<feature type="transmembrane region" description="Helical" evidence="10">
    <location>
        <begin position="98"/>
        <end position="119"/>
    </location>
</feature>
<keyword evidence="7" id="KW-0406">Ion transport</keyword>
<keyword evidence="4 10" id="KW-0812">Transmembrane</keyword>
<keyword evidence="2" id="KW-0813">Transport</keyword>
<evidence type="ECO:0000256" key="7">
    <source>
        <dbReference type="ARBA" id="ARBA00023065"/>
    </source>
</evidence>
<feature type="transmembrane region" description="Helical" evidence="10">
    <location>
        <begin position="12"/>
        <end position="29"/>
    </location>
</feature>
<dbReference type="OMA" id="YALAYHE"/>
<evidence type="ECO:0000256" key="8">
    <source>
        <dbReference type="ARBA" id="ARBA00023136"/>
    </source>
</evidence>
<feature type="domain" description="Cation/H+ exchanger transmembrane" evidence="11">
    <location>
        <begin position="28"/>
        <end position="278"/>
    </location>
</feature>
<feature type="transmembrane region" description="Helical" evidence="10">
    <location>
        <begin position="125"/>
        <end position="147"/>
    </location>
</feature>